<reference evidence="5" key="1">
    <citation type="journal article" date="2019" name="Int. J. Syst. Evol. Microbiol.">
        <title>The Global Catalogue of Microorganisms (GCM) 10K type strain sequencing project: providing services to taxonomists for standard genome sequencing and annotation.</title>
        <authorList>
            <consortium name="The Broad Institute Genomics Platform"/>
            <consortium name="The Broad Institute Genome Sequencing Center for Infectious Disease"/>
            <person name="Wu L."/>
            <person name="Ma J."/>
        </authorList>
    </citation>
    <scope>NUCLEOTIDE SEQUENCE [LARGE SCALE GENOMIC DNA]</scope>
    <source>
        <strain evidence="5">CGMCC 4.6946</strain>
    </source>
</reference>
<evidence type="ECO:0000259" key="2">
    <source>
        <dbReference type="SMART" id="SM00065"/>
    </source>
</evidence>
<keyword evidence="4" id="KW-0378">Hydrolase</keyword>
<dbReference type="InterPro" id="IPR029016">
    <property type="entry name" value="GAF-like_dom_sf"/>
</dbReference>
<dbReference type="SMART" id="SM00065">
    <property type="entry name" value="GAF"/>
    <property type="match status" value="1"/>
</dbReference>
<dbReference type="Proteomes" id="UP001595797">
    <property type="component" value="Unassembled WGS sequence"/>
</dbReference>
<keyword evidence="5" id="KW-1185">Reference proteome</keyword>
<dbReference type="PANTHER" id="PTHR43102:SF2">
    <property type="entry name" value="GAF DOMAIN-CONTAINING PROTEIN"/>
    <property type="match status" value="1"/>
</dbReference>
<organism evidence="4 5">
    <name type="scientific">Kocuria oceani</name>
    <dbReference type="NCBI Taxonomy" id="988827"/>
    <lineage>
        <taxon>Bacteria</taxon>
        <taxon>Bacillati</taxon>
        <taxon>Actinomycetota</taxon>
        <taxon>Actinomycetes</taxon>
        <taxon>Micrococcales</taxon>
        <taxon>Micrococcaceae</taxon>
        <taxon>Kocuria</taxon>
    </lineage>
</organism>
<dbReference type="SUPFAM" id="SSF55781">
    <property type="entry name" value="GAF domain-like"/>
    <property type="match status" value="1"/>
</dbReference>
<dbReference type="InterPro" id="IPR036457">
    <property type="entry name" value="PPM-type-like_dom_sf"/>
</dbReference>
<dbReference type="EMBL" id="JBHSIW010000003">
    <property type="protein sequence ID" value="MFC4902310.1"/>
    <property type="molecule type" value="Genomic_DNA"/>
</dbReference>
<evidence type="ECO:0000313" key="4">
    <source>
        <dbReference type="EMBL" id="MFC4902310.1"/>
    </source>
</evidence>
<evidence type="ECO:0000256" key="1">
    <source>
        <dbReference type="SAM" id="MobiDB-lite"/>
    </source>
</evidence>
<dbReference type="PANTHER" id="PTHR43102">
    <property type="entry name" value="SLR1143 PROTEIN"/>
    <property type="match status" value="1"/>
</dbReference>
<accession>A0ABV9TFY7</accession>
<feature type="domain" description="GAF" evidence="2">
    <location>
        <begin position="40"/>
        <end position="181"/>
    </location>
</feature>
<dbReference type="Gene3D" id="3.30.450.40">
    <property type="match status" value="1"/>
</dbReference>
<name>A0ABV9TFY7_9MICC</name>
<dbReference type="InterPro" id="IPR003018">
    <property type="entry name" value="GAF"/>
</dbReference>
<comment type="caution">
    <text evidence="4">The sequence shown here is derived from an EMBL/GenBank/DDBJ whole genome shotgun (WGS) entry which is preliminary data.</text>
</comment>
<dbReference type="Pfam" id="PF07228">
    <property type="entry name" value="SpoIIE"/>
    <property type="match status" value="1"/>
</dbReference>
<feature type="domain" description="PPM-type phosphatase" evidence="3">
    <location>
        <begin position="195"/>
        <end position="429"/>
    </location>
</feature>
<dbReference type="SMART" id="SM00331">
    <property type="entry name" value="PP2C_SIG"/>
    <property type="match status" value="1"/>
</dbReference>
<dbReference type="Pfam" id="PF01590">
    <property type="entry name" value="GAF"/>
    <property type="match status" value="1"/>
</dbReference>
<dbReference type="RefSeq" id="WP_277551064.1">
    <property type="nucleotide sequence ID" value="NZ_JARAMH010000006.1"/>
</dbReference>
<feature type="compositionally biased region" description="Basic and acidic residues" evidence="1">
    <location>
        <begin position="1"/>
        <end position="12"/>
    </location>
</feature>
<sequence>MTERPRAPRVEEPTGGPLRQGDAELARLASLHALDVLATPAEERFDRIVALARLIFQVPMAAIALIDADRQWIKAAAGLDPGDSVPRRYSPCHYTVQQRGALVLEDTAHEARVADTTVVSRGVRFYAGQPLHAPTGERVGSLCVMDTVPRTFTAEHQQVLAQLGRLVEQELAVTGELAVAGAAQRALLSPADFDVPGYELAGRCTPARRAAGSYFDWSHEGGRVQLQVADVLGGDASGGDVAGAGVPGAGLSGAAGPGADGAAAPIEAVLRTLLRATDSVRVRRRPVGRSAVASGDLAGTFVTAFAATLDPATGDLAYVLAGYGAAIVLGPAGARRLAGSGPALGLSAAYGTGWDVRTARLARGDTLLVLTDGFLDLHADPDAALARGLGGVAQRYPGGIGADEAVDLATAWAVTEGHPIDITVLAVHRGSGRPRRARAEAP</sequence>
<evidence type="ECO:0000313" key="5">
    <source>
        <dbReference type="Proteomes" id="UP001595797"/>
    </source>
</evidence>
<proteinExistence type="predicted"/>
<feature type="region of interest" description="Disordered" evidence="1">
    <location>
        <begin position="1"/>
        <end position="20"/>
    </location>
</feature>
<dbReference type="GO" id="GO:0004722">
    <property type="term" value="F:protein serine/threonine phosphatase activity"/>
    <property type="evidence" value="ECO:0007669"/>
    <property type="project" value="UniProtKB-EC"/>
</dbReference>
<dbReference type="Gene3D" id="3.60.40.10">
    <property type="entry name" value="PPM-type phosphatase domain"/>
    <property type="match status" value="1"/>
</dbReference>
<protein>
    <submittedName>
        <fullName evidence="4">PP2C family protein-serine/threonine phosphatase</fullName>
        <ecNumber evidence="4">3.1.3.16</ecNumber>
    </submittedName>
</protein>
<dbReference type="EC" id="3.1.3.16" evidence="4"/>
<dbReference type="InterPro" id="IPR001932">
    <property type="entry name" value="PPM-type_phosphatase-like_dom"/>
</dbReference>
<gene>
    <name evidence="4" type="ORF">ACFPCS_01865</name>
</gene>
<evidence type="ECO:0000259" key="3">
    <source>
        <dbReference type="SMART" id="SM00331"/>
    </source>
</evidence>